<dbReference type="EMBL" id="SGSQ01000016">
    <property type="protein sequence ID" value="RZG45808.1"/>
    <property type="molecule type" value="Genomic_DNA"/>
</dbReference>
<protein>
    <submittedName>
        <fullName evidence="1">Uncharacterized protein</fullName>
    </submittedName>
</protein>
<sequence length="186" mass="21592">MKNNFFILLLFIGCNQLTNAHSKDIRLPISERVVMNSQNMCDTLKGLISITKTNKLNSVKILGPFQRHILKDGQVGRWGMYMLPKETLGIPGKIVLYLQDNKITDIILSPSAKHHFNFNLFLNERCLKDQNLSFVGIDEVESNEYKFVNIFSLVDNGFKFNFRFFSDEKYFGKDISFNRLTIKIQQ</sequence>
<name>A0A4Q7AML3_9GAMM</name>
<evidence type="ECO:0000313" key="2">
    <source>
        <dbReference type="Proteomes" id="UP000293863"/>
    </source>
</evidence>
<proteinExistence type="predicted"/>
<dbReference type="AlphaFoldDB" id="A0A4Q7AML3"/>
<dbReference type="Proteomes" id="UP000293863">
    <property type="component" value="Unassembled WGS sequence"/>
</dbReference>
<accession>A0A4Q7AML3</accession>
<dbReference type="RefSeq" id="WP_130168592.1">
    <property type="nucleotide sequence ID" value="NZ_SGSQ01000016.1"/>
</dbReference>
<organism evidence="1 2">
    <name type="scientific">Acinetobacter wuhouensis</name>
    <dbReference type="NCBI Taxonomy" id="1879050"/>
    <lineage>
        <taxon>Bacteria</taxon>
        <taxon>Pseudomonadati</taxon>
        <taxon>Pseudomonadota</taxon>
        <taxon>Gammaproteobacteria</taxon>
        <taxon>Moraxellales</taxon>
        <taxon>Moraxellaceae</taxon>
        <taxon>Acinetobacter</taxon>
    </lineage>
</organism>
<keyword evidence="2" id="KW-1185">Reference proteome</keyword>
<evidence type="ECO:0000313" key="1">
    <source>
        <dbReference type="EMBL" id="RZG45808.1"/>
    </source>
</evidence>
<comment type="caution">
    <text evidence="1">The sequence shown here is derived from an EMBL/GenBank/DDBJ whole genome shotgun (WGS) entry which is preliminary data.</text>
</comment>
<reference evidence="1 2" key="1">
    <citation type="submission" date="2019-02" db="EMBL/GenBank/DDBJ databases">
        <title>The Batch Genome Submission of Acinetobacter spp. strains.</title>
        <authorList>
            <person name="Qin J."/>
            <person name="Hu Y."/>
            <person name="Ye H."/>
            <person name="Wei L."/>
            <person name="Feng Y."/>
            <person name="Zong Z."/>
        </authorList>
    </citation>
    <scope>NUCLEOTIDE SEQUENCE [LARGE SCALE GENOMIC DNA]</scope>
    <source>
        <strain evidence="1 2">WCHAW060049</strain>
    </source>
</reference>
<gene>
    <name evidence="1" type="ORF">EXU28_11365</name>
</gene>